<name>C5KEJ9_PERM5</name>
<evidence type="ECO:0000313" key="12">
    <source>
        <dbReference type="Proteomes" id="UP000007800"/>
    </source>
</evidence>
<dbReference type="CDD" id="cd16456">
    <property type="entry name" value="RING-H2_APC11"/>
    <property type="match status" value="1"/>
</dbReference>
<evidence type="ECO:0000256" key="5">
    <source>
        <dbReference type="ARBA" id="ARBA00022776"/>
    </source>
</evidence>
<reference evidence="11 12" key="1">
    <citation type="submission" date="2008-07" db="EMBL/GenBank/DDBJ databases">
        <authorList>
            <person name="El-Sayed N."/>
            <person name="Caler E."/>
            <person name="Inman J."/>
            <person name="Amedeo P."/>
            <person name="Hass B."/>
            <person name="Wortman J."/>
        </authorList>
    </citation>
    <scope>NUCLEOTIDE SEQUENCE [LARGE SCALE GENOMIC DNA]</scope>
    <source>
        <strain evidence="12">ATCC 50983 / TXsc</strain>
    </source>
</reference>
<dbReference type="InParanoid" id="C5KEJ9"/>
<evidence type="ECO:0000256" key="1">
    <source>
        <dbReference type="ARBA" id="ARBA00013928"/>
    </source>
</evidence>
<dbReference type="GO" id="GO:0061630">
    <property type="term" value="F:ubiquitin protein ligase activity"/>
    <property type="evidence" value="ECO:0007669"/>
    <property type="project" value="InterPro"/>
</dbReference>
<evidence type="ECO:0000259" key="10">
    <source>
        <dbReference type="PROSITE" id="PS50089"/>
    </source>
</evidence>
<dbReference type="Pfam" id="PF12861">
    <property type="entry name" value="zf-ANAPC11"/>
    <property type="match status" value="1"/>
</dbReference>
<dbReference type="OrthoDB" id="1681166at2759"/>
<keyword evidence="12" id="KW-1185">Reference proteome</keyword>
<dbReference type="RefSeq" id="XP_002785341.1">
    <property type="nucleotide sequence ID" value="XM_002785295.1"/>
</dbReference>
<keyword evidence="5" id="KW-0498">Mitosis</keyword>
<evidence type="ECO:0000256" key="4">
    <source>
        <dbReference type="ARBA" id="ARBA00022771"/>
    </source>
</evidence>
<protein>
    <recommendedName>
        <fullName evidence="1">Anaphase-promoting complex subunit 11</fullName>
    </recommendedName>
</protein>
<dbReference type="EMBL" id="GG672330">
    <property type="protein sequence ID" value="EER17137.1"/>
    <property type="molecule type" value="Genomic_DNA"/>
</dbReference>
<keyword evidence="6" id="KW-0833">Ubl conjugation pathway</keyword>
<organism evidence="12">
    <name type="scientific">Perkinsus marinus (strain ATCC 50983 / TXsc)</name>
    <dbReference type="NCBI Taxonomy" id="423536"/>
    <lineage>
        <taxon>Eukaryota</taxon>
        <taxon>Sar</taxon>
        <taxon>Alveolata</taxon>
        <taxon>Perkinsozoa</taxon>
        <taxon>Perkinsea</taxon>
        <taxon>Perkinsida</taxon>
        <taxon>Perkinsidae</taxon>
        <taxon>Perkinsus</taxon>
    </lineage>
</organism>
<dbReference type="GO" id="GO:0008270">
    <property type="term" value="F:zinc ion binding"/>
    <property type="evidence" value="ECO:0007669"/>
    <property type="project" value="UniProtKB-KW"/>
</dbReference>
<keyword evidence="8" id="KW-0131">Cell cycle</keyword>
<feature type="domain" description="RING-type" evidence="10">
    <location>
        <begin position="226"/>
        <end position="277"/>
    </location>
</feature>
<dbReference type="SUPFAM" id="SSF57850">
    <property type="entry name" value="RING/U-box"/>
    <property type="match status" value="1"/>
</dbReference>
<keyword evidence="7" id="KW-0862">Zinc</keyword>
<dbReference type="InterPro" id="IPR001841">
    <property type="entry name" value="Znf_RING"/>
</dbReference>
<dbReference type="Proteomes" id="UP000007800">
    <property type="component" value="Unassembled WGS sequence"/>
</dbReference>
<dbReference type="InterPro" id="IPR051031">
    <property type="entry name" value="RING-box_E3_Ubiquitin_Ligase"/>
</dbReference>
<dbReference type="PROSITE" id="PS50089">
    <property type="entry name" value="ZF_RING_2"/>
    <property type="match status" value="1"/>
</dbReference>
<keyword evidence="3" id="KW-0479">Metal-binding</keyword>
<evidence type="ECO:0000256" key="7">
    <source>
        <dbReference type="ARBA" id="ARBA00022833"/>
    </source>
</evidence>
<evidence type="ECO:0000256" key="3">
    <source>
        <dbReference type="ARBA" id="ARBA00022723"/>
    </source>
</evidence>
<evidence type="ECO:0000256" key="2">
    <source>
        <dbReference type="ARBA" id="ARBA00022618"/>
    </source>
</evidence>
<keyword evidence="4 9" id="KW-0863">Zinc-finger</keyword>
<dbReference type="Gene3D" id="3.30.40.10">
    <property type="entry name" value="Zinc/RING finger domain, C3HC4 (zinc finger)"/>
    <property type="match status" value="1"/>
</dbReference>
<dbReference type="InterPro" id="IPR024991">
    <property type="entry name" value="RING-H2_APC11"/>
</dbReference>
<sequence>MEAAYQQVLRRWGSPSLSRDVAGLHLNADAILVDRLCLDPSKARLIVNRLTKPEMLSLIAEAGLVLNTDTEAGVVIDKIPDVIVPYPEDIACIEIAIARLLVRIWAQVPEGEVSDPQVDALARILGVWAVQESVIVTPNAVGGTAVHPLHQLWLRYVSRPAPFQAPQRWAPSDILRKSHNSVQAGCASVLIVAIVRYFPLLTVMKIKVKKIHAVAAWRWKTAEEDCAICCQPFDATCGECRIPGDDCPPVWGQCGHHFHVHCISRWINDQKPCPMCRREFKPIERQ</sequence>
<dbReference type="GO" id="GO:0097602">
    <property type="term" value="F:cullin family protein binding"/>
    <property type="evidence" value="ECO:0007669"/>
    <property type="project" value="InterPro"/>
</dbReference>
<dbReference type="GO" id="GO:0031145">
    <property type="term" value="P:anaphase-promoting complex-dependent catabolic process"/>
    <property type="evidence" value="ECO:0007669"/>
    <property type="project" value="InterPro"/>
</dbReference>
<keyword evidence="2" id="KW-0132">Cell division</keyword>
<evidence type="ECO:0000256" key="6">
    <source>
        <dbReference type="ARBA" id="ARBA00022786"/>
    </source>
</evidence>
<evidence type="ECO:0000256" key="8">
    <source>
        <dbReference type="ARBA" id="ARBA00023306"/>
    </source>
</evidence>
<dbReference type="InterPro" id="IPR013083">
    <property type="entry name" value="Znf_RING/FYVE/PHD"/>
</dbReference>
<evidence type="ECO:0000313" key="11">
    <source>
        <dbReference type="EMBL" id="EER17137.1"/>
    </source>
</evidence>
<proteinExistence type="predicted"/>
<dbReference type="PANTHER" id="PTHR11210">
    <property type="entry name" value="RING BOX"/>
    <property type="match status" value="1"/>
</dbReference>
<dbReference type="GeneID" id="9053259"/>
<dbReference type="AlphaFoldDB" id="C5KEJ9"/>
<accession>C5KEJ9</accession>
<evidence type="ECO:0000256" key="9">
    <source>
        <dbReference type="PROSITE-ProRule" id="PRU00175"/>
    </source>
</evidence>
<dbReference type="GO" id="GO:0005680">
    <property type="term" value="C:anaphase-promoting complex"/>
    <property type="evidence" value="ECO:0007669"/>
    <property type="project" value="InterPro"/>
</dbReference>
<gene>
    <name evidence="11" type="ORF">Pmar_PMAR009572</name>
</gene>
<dbReference type="GO" id="GO:0051301">
    <property type="term" value="P:cell division"/>
    <property type="evidence" value="ECO:0007669"/>
    <property type="project" value="UniProtKB-KW"/>
</dbReference>
<dbReference type="SMART" id="SM00184">
    <property type="entry name" value="RING"/>
    <property type="match status" value="1"/>
</dbReference>